<dbReference type="EMBL" id="JBHUHX010000013">
    <property type="protein sequence ID" value="MFD2111467.1"/>
    <property type="molecule type" value="Genomic_DNA"/>
</dbReference>
<proteinExistence type="predicted"/>
<protein>
    <submittedName>
        <fullName evidence="2">Type IV pilin protein</fullName>
    </submittedName>
</protein>
<keyword evidence="1" id="KW-0812">Transmembrane</keyword>
<evidence type="ECO:0000313" key="2">
    <source>
        <dbReference type="EMBL" id="MFD2111467.1"/>
    </source>
</evidence>
<sequence length="149" mass="16153">MPPLRCPNHPGFTLVELMIALALLAILATIAIPSYEQQVRQARRTDGQSGLMAIAIAQERFRAHCTQYAQRLSGTRNCASSEATNTYTLGVSDTSPEGYYRFSLDSVSASGFNARATASGPQARDHEGDVSCTVLGLDQDGNRTPRDCW</sequence>
<dbReference type="Gene3D" id="3.30.700.10">
    <property type="entry name" value="Glycoprotein, Type 4 Pilin"/>
    <property type="match status" value="1"/>
</dbReference>
<dbReference type="InterPro" id="IPR045584">
    <property type="entry name" value="Pilin-like"/>
</dbReference>
<dbReference type="NCBIfam" id="TIGR02532">
    <property type="entry name" value="IV_pilin_GFxxxE"/>
    <property type="match status" value="1"/>
</dbReference>
<evidence type="ECO:0000256" key="1">
    <source>
        <dbReference type="SAM" id="Phobius"/>
    </source>
</evidence>
<dbReference type="Pfam" id="PF16732">
    <property type="entry name" value="ComP_DUS"/>
    <property type="match status" value="1"/>
</dbReference>
<feature type="transmembrane region" description="Helical" evidence="1">
    <location>
        <begin position="12"/>
        <end position="35"/>
    </location>
</feature>
<dbReference type="Pfam" id="PF07963">
    <property type="entry name" value="N_methyl"/>
    <property type="match status" value="1"/>
</dbReference>
<name>A0ABW4Y745_9GAMM</name>
<dbReference type="SUPFAM" id="SSF54523">
    <property type="entry name" value="Pili subunits"/>
    <property type="match status" value="1"/>
</dbReference>
<keyword evidence="1" id="KW-0472">Membrane</keyword>
<comment type="caution">
    <text evidence="2">The sequence shown here is derived from an EMBL/GenBank/DDBJ whole genome shotgun (WGS) entry which is preliminary data.</text>
</comment>
<keyword evidence="3" id="KW-1185">Reference proteome</keyword>
<reference evidence="3" key="1">
    <citation type="journal article" date="2019" name="Int. J. Syst. Evol. Microbiol.">
        <title>The Global Catalogue of Microorganisms (GCM) 10K type strain sequencing project: providing services to taxonomists for standard genome sequencing and annotation.</title>
        <authorList>
            <consortium name="The Broad Institute Genomics Platform"/>
            <consortium name="The Broad Institute Genome Sequencing Center for Infectious Disease"/>
            <person name="Wu L."/>
            <person name="Ma J."/>
        </authorList>
    </citation>
    <scope>NUCLEOTIDE SEQUENCE [LARGE SCALE GENOMIC DNA]</scope>
    <source>
        <strain evidence="3">KACC 12597</strain>
    </source>
</reference>
<dbReference type="InterPro" id="IPR031982">
    <property type="entry name" value="PilE-like"/>
</dbReference>
<organism evidence="2 3">
    <name type="scientific">Thiorhodococcus fuscus</name>
    <dbReference type="NCBI Taxonomy" id="527200"/>
    <lineage>
        <taxon>Bacteria</taxon>
        <taxon>Pseudomonadati</taxon>
        <taxon>Pseudomonadota</taxon>
        <taxon>Gammaproteobacteria</taxon>
        <taxon>Chromatiales</taxon>
        <taxon>Chromatiaceae</taxon>
        <taxon>Thiorhodococcus</taxon>
    </lineage>
</organism>
<dbReference type="InterPro" id="IPR012902">
    <property type="entry name" value="N_methyl_site"/>
</dbReference>
<gene>
    <name evidence="2" type="ORF">ACFSJC_06415</name>
</gene>
<evidence type="ECO:0000313" key="3">
    <source>
        <dbReference type="Proteomes" id="UP001597337"/>
    </source>
</evidence>
<accession>A0ABW4Y745</accession>
<dbReference type="Proteomes" id="UP001597337">
    <property type="component" value="Unassembled WGS sequence"/>
</dbReference>
<keyword evidence="1" id="KW-1133">Transmembrane helix</keyword>
<dbReference type="RefSeq" id="WP_386024838.1">
    <property type="nucleotide sequence ID" value="NZ_JBHUHX010000013.1"/>
</dbReference>